<evidence type="ECO:0000259" key="6">
    <source>
        <dbReference type="PROSITE" id="PS50863"/>
    </source>
</evidence>
<evidence type="ECO:0000256" key="2">
    <source>
        <dbReference type="ARBA" id="ARBA00023015"/>
    </source>
</evidence>
<dbReference type="InterPro" id="IPR015300">
    <property type="entry name" value="DNA-bd_pseudobarrel_sf"/>
</dbReference>
<evidence type="ECO:0000256" key="3">
    <source>
        <dbReference type="ARBA" id="ARBA00023125"/>
    </source>
</evidence>
<dbReference type="PROSITE" id="PS50863">
    <property type="entry name" value="B3"/>
    <property type="match status" value="1"/>
</dbReference>
<protein>
    <recommendedName>
        <fullName evidence="6">TF-B3 domain-containing protein</fullName>
    </recommendedName>
</protein>
<gene>
    <name evidence="7" type="ORF">HAX54_016196</name>
</gene>
<comment type="caution">
    <text evidence="7">The sequence shown here is derived from an EMBL/GenBank/DDBJ whole genome shotgun (WGS) entry which is preliminary data.</text>
</comment>
<dbReference type="Gene3D" id="2.40.330.10">
    <property type="entry name" value="DNA-binding pseudobarrel domain"/>
    <property type="match status" value="1"/>
</dbReference>
<name>A0ABS8Y447_DATST</name>
<dbReference type="EMBL" id="JACEIK010020411">
    <property type="protein sequence ID" value="MCE5166232.1"/>
    <property type="molecule type" value="Genomic_DNA"/>
</dbReference>
<proteinExistence type="predicted"/>
<dbReference type="Proteomes" id="UP000823775">
    <property type="component" value="Unassembled WGS sequence"/>
</dbReference>
<reference evidence="7 8" key="1">
    <citation type="journal article" date="2021" name="BMC Genomics">
        <title>Datura genome reveals duplications of psychoactive alkaloid biosynthetic genes and high mutation rate following tissue culture.</title>
        <authorList>
            <person name="Rajewski A."/>
            <person name="Carter-House D."/>
            <person name="Stajich J."/>
            <person name="Litt A."/>
        </authorList>
    </citation>
    <scope>NUCLEOTIDE SEQUENCE [LARGE SCALE GENOMIC DNA]</scope>
    <source>
        <strain evidence="7">AR-01</strain>
    </source>
</reference>
<accession>A0ABS8Y447</accession>
<comment type="subcellular location">
    <subcellularLocation>
        <location evidence="1">Nucleus</location>
    </subcellularLocation>
</comment>
<dbReference type="SUPFAM" id="SSF101936">
    <property type="entry name" value="DNA-binding pseudobarrel domain"/>
    <property type="match status" value="1"/>
</dbReference>
<evidence type="ECO:0000256" key="1">
    <source>
        <dbReference type="ARBA" id="ARBA00004123"/>
    </source>
</evidence>
<dbReference type="PANTHER" id="PTHR31920">
    <property type="entry name" value="B3 DOMAIN-CONTAINING"/>
    <property type="match status" value="1"/>
</dbReference>
<sequence length="220" mass="24634">MYACFPFSNVCSDQFHLIDQETYLEDTCGQRWRVTVCIHNGSLAIRQGWPEFIRNMGVDVGNFLVFHYVPADKHFIVQIYGISACEKINFCSAINKGKQPEASNQEVKPLQKELAVLPKLGSLTGPLLPKFEAGITATNDMVSKPAQDIPPLGPKDEKFKEASQFGKLVHNQLLGIFVCFVYEYGWIQEKRNNNKKVIKSGPVGSEDSPSLNAVNYSSSW</sequence>
<dbReference type="InterPro" id="IPR050655">
    <property type="entry name" value="Plant_B3_domain"/>
</dbReference>
<evidence type="ECO:0000313" key="8">
    <source>
        <dbReference type="Proteomes" id="UP000823775"/>
    </source>
</evidence>
<evidence type="ECO:0000313" key="7">
    <source>
        <dbReference type="EMBL" id="MCE5166232.1"/>
    </source>
</evidence>
<feature type="domain" description="TF-B3" evidence="6">
    <location>
        <begin position="1"/>
        <end position="83"/>
    </location>
</feature>
<keyword evidence="8" id="KW-1185">Reference proteome</keyword>
<keyword evidence="5" id="KW-0539">Nucleus</keyword>
<dbReference type="InterPro" id="IPR003340">
    <property type="entry name" value="B3_DNA-bd"/>
</dbReference>
<organism evidence="7 8">
    <name type="scientific">Datura stramonium</name>
    <name type="common">Jimsonweed</name>
    <name type="synonym">Common thornapple</name>
    <dbReference type="NCBI Taxonomy" id="4076"/>
    <lineage>
        <taxon>Eukaryota</taxon>
        <taxon>Viridiplantae</taxon>
        <taxon>Streptophyta</taxon>
        <taxon>Embryophyta</taxon>
        <taxon>Tracheophyta</taxon>
        <taxon>Spermatophyta</taxon>
        <taxon>Magnoliopsida</taxon>
        <taxon>eudicotyledons</taxon>
        <taxon>Gunneridae</taxon>
        <taxon>Pentapetalae</taxon>
        <taxon>asterids</taxon>
        <taxon>lamiids</taxon>
        <taxon>Solanales</taxon>
        <taxon>Solanaceae</taxon>
        <taxon>Solanoideae</taxon>
        <taxon>Datureae</taxon>
        <taxon>Datura</taxon>
    </lineage>
</organism>
<keyword evidence="2" id="KW-0805">Transcription regulation</keyword>
<keyword evidence="4" id="KW-0804">Transcription</keyword>
<dbReference type="Pfam" id="PF02362">
    <property type="entry name" value="B3"/>
    <property type="match status" value="1"/>
</dbReference>
<dbReference type="PANTHER" id="PTHR31920:SF112">
    <property type="entry name" value="TF-B3 DOMAIN-CONTAINING PROTEIN"/>
    <property type="match status" value="1"/>
</dbReference>
<evidence type="ECO:0000256" key="4">
    <source>
        <dbReference type="ARBA" id="ARBA00023163"/>
    </source>
</evidence>
<evidence type="ECO:0000256" key="5">
    <source>
        <dbReference type="ARBA" id="ARBA00023242"/>
    </source>
</evidence>
<keyword evidence="3" id="KW-0238">DNA-binding</keyword>
<dbReference type="CDD" id="cd10017">
    <property type="entry name" value="B3_DNA"/>
    <property type="match status" value="1"/>
</dbReference>